<feature type="region of interest" description="Disordered" evidence="1">
    <location>
        <begin position="182"/>
        <end position="231"/>
    </location>
</feature>
<reference evidence="2 3" key="1">
    <citation type="submission" date="2019-03" db="EMBL/GenBank/DDBJ databases">
        <title>Single cell metagenomics reveals metabolic interactions within the superorganism composed of flagellate Streblomastix strix and complex community of Bacteroidetes bacteria on its surface.</title>
        <authorList>
            <person name="Treitli S.C."/>
            <person name="Kolisko M."/>
            <person name="Husnik F."/>
            <person name="Keeling P."/>
            <person name="Hampl V."/>
        </authorList>
    </citation>
    <scope>NUCLEOTIDE SEQUENCE [LARGE SCALE GENOMIC DNA]</scope>
    <source>
        <strain evidence="2">ST1C</strain>
    </source>
</reference>
<name>A0A5J4WEP3_9EUKA</name>
<protein>
    <submittedName>
        <fullName evidence="2">Uncharacterized protein</fullName>
    </submittedName>
</protein>
<organism evidence="2 3">
    <name type="scientific">Streblomastix strix</name>
    <dbReference type="NCBI Taxonomy" id="222440"/>
    <lineage>
        <taxon>Eukaryota</taxon>
        <taxon>Metamonada</taxon>
        <taxon>Preaxostyla</taxon>
        <taxon>Oxymonadida</taxon>
        <taxon>Streblomastigidae</taxon>
        <taxon>Streblomastix</taxon>
    </lineage>
</organism>
<dbReference type="Proteomes" id="UP000324800">
    <property type="component" value="Unassembled WGS sequence"/>
</dbReference>
<feature type="compositionally biased region" description="Polar residues" evidence="1">
    <location>
        <begin position="190"/>
        <end position="212"/>
    </location>
</feature>
<comment type="caution">
    <text evidence="2">The sequence shown here is derived from an EMBL/GenBank/DDBJ whole genome shotgun (WGS) entry which is preliminary data.</text>
</comment>
<dbReference type="EMBL" id="SNRW01002310">
    <property type="protein sequence ID" value="KAA6393196.1"/>
    <property type="molecule type" value="Genomic_DNA"/>
</dbReference>
<dbReference type="AlphaFoldDB" id="A0A5J4WEP3"/>
<evidence type="ECO:0000313" key="2">
    <source>
        <dbReference type="EMBL" id="KAA6393196.1"/>
    </source>
</evidence>
<sequence>MEISDVQDIADKFWQGRQLQSQKELFLQKRVTFWSQLRYATNGSAEFGRIALELMNCSTSEASCERNFSDLRRKLGHLRGNLETIKLLRELQILEIAKQKLQQKNQIGQGYNRIDITSESVILSAKGQDAKLISNILAGKVENNKQAENPSSKQSAFREPHVGVSEISNVVQVGSNVDTQVSAIDDDKTVQMSVSQSSKDRNTSNGQLKNPQSRSKSKGKSSQLTIVKQKK</sequence>
<evidence type="ECO:0000313" key="3">
    <source>
        <dbReference type="Proteomes" id="UP000324800"/>
    </source>
</evidence>
<accession>A0A5J4WEP3</accession>
<proteinExistence type="predicted"/>
<evidence type="ECO:0000256" key="1">
    <source>
        <dbReference type="SAM" id="MobiDB-lite"/>
    </source>
</evidence>
<gene>
    <name evidence="2" type="ORF">EZS28_011277</name>
</gene>